<accession>A0ABN9W3L0</accession>
<dbReference type="Proteomes" id="UP001189429">
    <property type="component" value="Unassembled WGS sequence"/>
</dbReference>
<feature type="region of interest" description="Disordered" evidence="6">
    <location>
        <begin position="72"/>
        <end position="142"/>
    </location>
</feature>
<evidence type="ECO:0000256" key="7">
    <source>
        <dbReference type="SAM" id="Phobius"/>
    </source>
</evidence>
<evidence type="ECO:0000313" key="10">
    <source>
        <dbReference type="Proteomes" id="UP001189429"/>
    </source>
</evidence>
<dbReference type="Pfam" id="PF13499">
    <property type="entry name" value="EF-hand_7"/>
    <property type="match status" value="1"/>
</dbReference>
<dbReference type="PROSITE" id="PS50222">
    <property type="entry name" value="EF_HAND_2"/>
    <property type="match status" value="2"/>
</dbReference>
<feature type="transmembrane region" description="Helical" evidence="7">
    <location>
        <begin position="410"/>
        <end position="434"/>
    </location>
</feature>
<dbReference type="InterPro" id="IPR005821">
    <property type="entry name" value="Ion_trans_dom"/>
</dbReference>
<evidence type="ECO:0000256" key="1">
    <source>
        <dbReference type="ARBA" id="ARBA00004141"/>
    </source>
</evidence>
<reference evidence="9" key="1">
    <citation type="submission" date="2023-10" db="EMBL/GenBank/DDBJ databases">
        <authorList>
            <person name="Chen Y."/>
            <person name="Shah S."/>
            <person name="Dougan E. K."/>
            <person name="Thang M."/>
            <person name="Chan C."/>
        </authorList>
    </citation>
    <scope>NUCLEOTIDE SEQUENCE [LARGE SCALE GENOMIC DNA]</scope>
</reference>
<evidence type="ECO:0000256" key="4">
    <source>
        <dbReference type="ARBA" id="ARBA00022989"/>
    </source>
</evidence>
<evidence type="ECO:0000256" key="6">
    <source>
        <dbReference type="SAM" id="MobiDB-lite"/>
    </source>
</evidence>
<dbReference type="Pfam" id="PF00520">
    <property type="entry name" value="Ion_trans"/>
    <property type="match status" value="1"/>
</dbReference>
<feature type="transmembrane region" description="Helical" evidence="7">
    <location>
        <begin position="375"/>
        <end position="398"/>
    </location>
</feature>
<proteinExistence type="predicted"/>
<evidence type="ECO:0000313" key="9">
    <source>
        <dbReference type="EMBL" id="CAK0880664.1"/>
    </source>
</evidence>
<dbReference type="InterPro" id="IPR011992">
    <property type="entry name" value="EF-hand-dom_pair"/>
</dbReference>
<feature type="transmembrane region" description="Helical" evidence="7">
    <location>
        <begin position="333"/>
        <end position="355"/>
    </location>
</feature>
<evidence type="ECO:0000256" key="3">
    <source>
        <dbReference type="ARBA" id="ARBA00022837"/>
    </source>
</evidence>
<protein>
    <recommendedName>
        <fullName evidence="8">EF-hand domain-containing protein</fullName>
    </recommendedName>
</protein>
<dbReference type="PANTHER" id="PTHR10037:SF62">
    <property type="entry name" value="SODIUM CHANNEL PROTEIN 60E"/>
    <property type="match status" value="1"/>
</dbReference>
<evidence type="ECO:0000259" key="8">
    <source>
        <dbReference type="PROSITE" id="PS50222"/>
    </source>
</evidence>
<feature type="compositionally biased region" description="Gly residues" evidence="6">
    <location>
        <begin position="22"/>
        <end position="31"/>
    </location>
</feature>
<dbReference type="PANTHER" id="PTHR10037">
    <property type="entry name" value="VOLTAGE-GATED CATION CHANNEL CALCIUM AND SODIUM"/>
    <property type="match status" value="1"/>
</dbReference>
<dbReference type="Gene3D" id="1.10.238.10">
    <property type="entry name" value="EF-hand"/>
    <property type="match status" value="1"/>
</dbReference>
<keyword evidence="3" id="KW-0106">Calcium</keyword>
<dbReference type="EMBL" id="CAUYUJ010018104">
    <property type="protein sequence ID" value="CAK0880664.1"/>
    <property type="molecule type" value="Genomic_DNA"/>
</dbReference>
<keyword evidence="2 7" id="KW-0812">Transmembrane</keyword>
<feature type="domain" description="EF-hand" evidence="8">
    <location>
        <begin position="459"/>
        <end position="494"/>
    </location>
</feature>
<feature type="transmembrane region" description="Helical" evidence="7">
    <location>
        <begin position="240"/>
        <end position="262"/>
    </location>
</feature>
<feature type="transmembrane region" description="Helical" evidence="7">
    <location>
        <begin position="268"/>
        <end position="286"/>
    </location>
</feature>
<name>A0ABN9W3L0_9DINO</name>
<dbReference type="InterPro" id="IPR027359">
    <property type="entry name" value="Volt_channel_dom_sf"/>
</dbReference>
<dbReference type="InterPro" id="IPR043203">
    <property type="entry name" value="VGCC_Ca_Na"/>
</dbReference>
<keyword evidence="10" id="KW-1185">Reference proteome</keyword>
<dbReference type="SUPFAM" id="SSF81324">
    <property type="entry name" value="Voltage-gated potassium channels"/>
    <property type="match status" value="1"/>
</dbReference>
<evidence type="ECO:0000256" key="5">
    <source>
        <dbReference type="ARBA" id="ARBA00023136"/>
    </source>
</evidence>
<sequence length="576" mass="63335">MPPRGSETALSMPLPRAAAAAMGGGGGGEEGGSFQRLLQQAAQAHDAEVGLLQGEVQLLRAELAAAAAQACPPRSGCAGDRPLAAAPPLELPAPGPERPPATLDDCPSPASSSSLQGAVEPTPARRGSWQSGGQSLSSSQHSRISSELAVRALRIGRGLSGTWGARMDKQRKLAEKAVLWQVAHNPRTEVFISLVIVLNGVIIAAEAQYEGYDLAIWTGHASASGSADAMWPTARTAFVVLNWLFGIFFTVEIIFTIAALRTSFARDVWNWFDLFIVLVWWAGKVARSLVNAQILRLARLVRLCRLLRLLKNMNSSFDSLYLMTSALQGSISILFWSFMMLVLIHFLLALLMNQFLRAVYFDTSPDLAKNQVEVFTYFGSFTRAFLTMFEITLANWPVACRVLIENVSELFIIYAVLHKMILGFAVVGIVNGIFISETFRVASVDNAVMVRQAMRRQRTHCDKMQRLFEQADKNGDGRLSKEEWIDICKDDYVQNWLFSQEIHAEDAHLLFEQLDDSNDGRLTASELIEGTARLKGPAASMNLTAKINRIDANLREINDELIVNRAVAVESRATLV</sequence>
<comment type="caution">
    <text evidence="9">The sequence shown here is derived from an EMBL/GenBank/DDBJ whole genome shotgun (WGS) entry which is preliminary data.</text>
</comment>
<gene>
    <name evidence="9" type="ORF">PCOR1329_LOCUS63747</name>
</gene>
<feature type="region of interest" description="Disordered" evidence="6">
    <location>
        <begin position="1"/>
        <end position="44"/>
    </location>
</feature>
<dbReference type="InterPro" id="IPR002048">
    <property type="entry name" value="EF_hand_dom"/>
</dbReference>
<evidence type="ECO:0000256" key="2">
    <source>
        <dbReference type="ARBA" id="ARBA00022692"/>
    </source>
</evidence>
<keyword evidence="5 7" id="KW-0472">Membrane</keyword>
<dbReference type="Gene3D" id="1.20.120.350">
    <property type="entry name" value="Voltage-gated potassium channels. Chain C"/>
    <property type="match status" value="1"/>
</dbReference>
<comment type="subcellular location">
    <subcellularLocation>
        <location evidence="1">Membrane</location>
        <topology evidence="1">Multi-pass membrane protein</topology>
    </subcellularLocation>
</comment>
<dbReference type="SUPFAM" id="SSF47473">
    <property type="entry name" value="EF-hand"/>
    <property type="match status" value="1"/>
</dbReference>
<feature type="compositionally biased region" description="Pro residues" evidence="6">
    <location>
        <begin position="89"/>
        <end position="99"/>
    </location>
</feature>
<organism evidence="9 10">
    <name type="scientific">Prorocentrum cordatum</name>
    <dbReference type="NCBI Taxonomy" id="2364126"/>
    <lineage>
        <taxon>Eukaryota</taxon>
        <taxon>Sar</taxon>
        <taxon>Alveolata</taxon>
        <taxon>Dinophyceae</taxon>
        <taxon>Prorocentrales</taxon>
        <taxon>Prorocentraceae</taxon>
        <taxon>Prorocentrum</taxon>
    </lineage>
</organism>
<dbReference type="PROSITE" id="PS00018">
    <property type="entry name" value="EF_HAND_1"/>
    <property type="match status" value="2"/>
</dbReference>
<dbReference type="InterPro" id="IPR018247">
    <property type="entry name" value="EF_Hand_1_Ca_BS"/>
</dbReference>
<dbReference type="SMART" id="SM00054">
    <property type="entry name" value="EFh"/>
    <property type="match status" value="2"/>
</dbReference>
<feature type="compositionally biased region" description="Low complexity" evidence="6">
    <location>
        <begin position="125"/>
        <end position="142"/>
    </location>
</feature>
<feature type="domain" description="EF-hand" evidence="8">
    <location>
        <begin position="502"/>
        <end position="537"/>
    </location>
</feature>
<keyword evidence="4 7" id="KW-1133">Transmembrane helix</keyword>